<reference evidence="1" key="1">
    <citation type="submission" date="2017-04" db="EMBL/GenBank/DDBJ databases">
        <authorList>
            <person name="Varghese N."/>
            <person name="Submissions S."/>
        </authorList>
    </citation>
    <scope>NUCLEOTIDE SEQUENCE</scope>
    <source>
        <strain evidence="1">WTE2008</strain>
    </source>
</reference>
<evidence type="ECO:0000313" key="2">
    <source>
        <dbReference type="Proteomes" id="UP000192328"/>
    </source>
</evidence>
<protein>
    <submittedName>
        <fullName evidence="1">Uncharacterized protein</fullName>
    </submittedName>
</protein>
<organism evidence="1 2">
    <name type="scientific">Aristaeella lactis</name>
    <dbReference type="NCBI Taxonomy" id="3046383"/>
    <lineage>
        <taxon>Bacteria</taxon>
        <taxon>Bacillati</taxon>
        <taxon>Bacillota</taxon>
        <taxon>Clostridia</taxon>
        <taxon>Eubacteriales</taxon>
        <taxon>Aristaeellaceae</taxon>
        <taxon>Aristaeella</taxon>
    </lineage>
</organism>
<name>A0AC61PKU9_9FIRM</name>
<dbReference type="Proteomes" id="UP000192328">
    <property type="component" value="Unassembled WGS sequence"/>
</dbReference>
<gene>
    <name evidence="1" type="ORF">SAMN06297397_1440</name>
</gene>
<keyword evidence="2" id="KW-1185">Reference proteome</keyword>
<sequence>MKMTFLKRFAILSLLVSLSVMLSGCGSTSVFDGSRSANEGGFQMDYAVLNREESADLYLEEGDQLEIRFAHSAGSIDASVGQEGKEPLYRGTDQKNGEFSLPISEAGTYHISVTGHQAKGSVSFTRVPAGE</sequence>
<evidence type="ECO:0000313" key="1">
    <source>
        <dbReference type="EMBL" id="SMC57428.1"/>
    </source>
</evidence>
<accession>A0AC61PKU9</accession>
<dbReference type="EMBL" id="FWXZ01000002">
    <property type="protein sequence ID" value="SMC57428.1"/>
    <property type="molecule type" value="Genomic_DNA"/>
</dbReference>
<proteinExistence type="predicted"/>
<comment type="caution">
    <text evidence="1">The sequence shown here is derived from an EMBL/GenBank/DDBJ whole genome shotgun (WGS) entry which is preliminary data.</text>
</comment>